<feature type="domain" description="G-protein coupled receptors family 1 profile" evidence="13">
    <location>
        <begin position="181"/>
        <end position="893"/>
    </location>
</feature>
<feature type="region of interest" description="Disordered" evidence="11">
    <location>
        <begin position="461"/>
        <end position="551"/>
    </location>
</feature>
<evidence type="ECO:0000256" key="11">
    <source>
        <dbReference type="SAM" id="MobiDB-lite"/>
    </source>
</evidence>
<keyword evidence="9 10" id="KW-0807">Transducer</keyword>
<dbReference type="AlphaFoldDB" id="A0A8J2S8S9"/>
<dbReference type="Pfam" id="PF00001">
    <property type="entry name" value="7tm_1"/>
    <property type="match status" value="2"/>
</dbReference>
<feature type="compositionally biased region" description="Basic residues" evidence="11">
    <location>
        <begin position="808"/>
        <end position="818"/>
    </location>
</feature>
<dbReference type="PANTHER" id="PTHR24247:SF191">
    <property type="entry name" value="MUSCARINIC ACETYLCHOLINE RECEPTOR, B-TYPE, ISOFORM A"/>
    <property type="match status" value="1"/>
</dbReference>
<dbReference type="Proteomes" id="UP000789390">
    <property type="component" value="Unassembled WGS sequence"/>
</dbReference>
<feature type="transmembrane region" description="Helical" evidence="12">
    <location>
        <begin position="836"/>
        <end position="854"/>
    </location>
</feature>
<dbReference type="GO" id="GO:0016907">
    <property type="term" value="F:G protein-coupled acetylcholine receptor activity"/>
    <property type="evidence" value="ECO:0007669"/>
    <property type="project" value="TreeGrafter"/>
</dbReference>
<sequence>MRSENFYFFFPNPPWADNRKQRRIKERQCKEGGLLAEDQSECNELFGINGTSHQQQPTLNAGIGGKDPPVDRGGGRISGGPDWSETLYDLYNKSISQFNNSDAANNVTLPFCSDINSTSHLDWSLGLNGTSADGSWIVECRNGTSAPTGAPSGAVPMPFEMWQSICIIICLGICIVLTVGGNILVLLAFIVERTIRQPSNYFIASLAATDVLIGTVSMPFYTVYVIMGYWDLGPILCDLWLSVDYTVCLVSQYTVLLITIDRFCSVKIAAQYRAWRTKSKLLWMVAITWIIPALLFFISIFGWEHFIGFRDLSPGECTVQFLKDPVFNTALIIGYYWITLVVLFILYGGIYKTAYDMQKKSEAKHKKMQSMVALSVGGMAGMAAATTGTAKPAAGQQSAKSVTTSASTASSNANASKIAPATINATTTTTTTIPTAANNKPAAVANNNPTNAALSKVNNVATGSGNKVNTKDALNGASVGTTNNNKNQQQQQQRRLSGTKTETTSFTTNKPTKSGQQVTETERSSSPAFDSDDEQSSQVTGKTSGHHPTVPVIASGTASIASTVAIPRLDPPPASSRVKTPTSETLPRIPEISPSVHQSIDNKTQGQVRSGSGSPLPPPPPRSQETVEIELECNNADMFPPIETIPPPIATQQDAVETMDTAELCYLDESSVVVASPRIETTHGSSLMAVHESMANSTDSLGLPLALTQPPPPKPAPVPSVTFAPTPSSNGANDDNSFGSSSGTGTSGAVPLKTNGRPPTTQQQKQQSMDGIVKDSMATTVAETSTATTADVTSTTKTSTKADLVRSIGKRIKGRRKKAAGEERQKSKSENRARKALRTISFILGAFVACWTPYHILALVEGFCAKPPCTNSHLYMFSYFLCYANSPMNPFCYALANQQFKKTFMRILRGDLHMT</sequence>
<evidence type="ECO:0000313" key="15">
    <source>
        <dbReference type="Proteomes" id="UP000789390"/>
    </source>
</evidence>
<evidence type="ECO:0000313" key="14">
    <source>
        <dbReference type="EMBL" id="CAH0111871.1"/>
    </source>
</evidence>
<evidence type="ECO:0000256" key="1">
    <source>
        <dbReference type="ARBA" id="ARBA00004651"/>
    </source>
</evidence>
<evidence type="ECO:0000256" key="2">
    <source>
        <dbReference type="ARBA" id="ARBA00010663"/>
    </source>
</evidence>
<evidence type="ECO:0000256" key="4">
    <source>
        <dbReference type="ARBA" id="ARBA00022692"/>
    </source>
</evidence>
<dbReference type="EMBL" id="CAKKLH010000318">
    <property type="protein sequence ID" value="CAH0111871.1"/>
    <property type="molecule type" value="Genomic_DNA"/>
</dbReference>
<name>A0A8J2S8S9_9CRUS</name>
<comment type="similarity">
    <text evidence="2 10">Belongs to the G-protein coupled receptor 1 family.</text>
</comment>
<feature type="compositionally biased region" description="Basic and acidic residues" evidence="11">
    <location>
        <begin position="819"/>
        <end position="832"/>
    </location>
</feature>
<dbReference type="InterPro" id="IPR017452">
    <property type="entry name" value="GPCR_Rhodpsn_7TM"/>
</dbReference>
<feature type="compositionally biased region" description="Low complexity" evidence="11">
    <location>
        <begin position="783"/>
        <end position="802"/>
    </location>
</feature>
<gene>
    <name evidence="14" type="ORF">DGAL_LOCUS15528</name>
</gene>
<feature type="region of interest" description="Disordered" evidence="11">
    <location>
        <begin position="564"/>
        <end position="625"/>
    </location>
</feature>
<feature type="compositionally biased region" description="Low complexity" evidence="11">
    <location>
        <begin position="483"/>
        <end position="514"/>
    </location>
</feature>
<feature type="compositionally biased region" description="Polar residues" evidence="11">
    <location>
        <begin position="757"/>
        <end position="769"/>
    </location>
</feature>
<keyword evidence="7 12" id="KW-0472">Membrane</keyword>
<dbReference type="GO" id="GO:0004993">
    <property type="term" value="F:G protein-coupled serotonin receptor activity"/>
    <property type="evidence" value="ECO:0007669"/>
    <property type="project" value="TreeGrafter"/>
</dbReference>
<evidence type="ECO:0000256" key="5">
    <source>
        <dbReference type="ARBA" id="ARBA00022989"/>
    </source>
</evidence>
<dbReference type="PROSITE" id="PS50262">
    <property type="entry name" value="G_PROTEIN_RECEP_F1_2"/>
    <property type="match status" value="1"/>
</dbReference>
<evidence type="ECO:0000256" key="6">
    <source>
        <dbReference type="ARBA" id="ARBA00023040"/>
    </source>
</evidence>
<evidence type="ECO:0000256" key="9">
    <source>
        <dbReference type="ARBA" id="ARBA00023224"/>
    </source>
</evidence>
<feature type="transmembrane region" description="Helical" evidence="12">
    <location>
        <begin position="201"/>
        <end position="227"/>
    </location>
</feature>
<accession>A0A8J2S8S9</accession>
<evidence type="ECO:0000256" key="7">
    <source>
        <dbReference type="ARBA" id="ARBA00023136"/>
    </source>
</evidence>
<feature type="transmembrane region" description="Helical" evidence="12">
    <location>
        <begin position="874"/>
        <end position="896"/>
    </location>
</feature>
<dbReference type="CDD" id="cd15302">
    <property type="entry name" value="7tmA_mAChR_GAR-2-like"/>
    <property type="match status" value="1"/>
</dbReference>
<dbReference type="GO" id="GO:0030425">
    <property type="term" value="C:dendrite"/>
    <property type="evidence" value="ECO:0007669"/>
    <property type="project" value="TreeGrafter"/>
</dbReference>
<protein>
    <recommendedName>
        <fullName evidence="13">G-protein coupled receptors family 1 profile domain-containing protein</fullName>
    </recommendedName>
</protein>
<keyword evidence="8 10" id="KW-0675">Receptor</keyword>
<dbReference type="GO" id="GO:0007187">
    <property type="term" value="P:G protein-coupled receptor signaling pathway, coupled to cyclic nucleotide second messenger"/>
    <property type="evidence" value="ECO:0007669"/>
    <property type="project" value="TreeGrafter"/>
</dbReference>
<dbReference type="GO" id="GO:0005886">
    <property type="term" value="C:plasma membrane"/>
    <property type="evidence" value="ECO:0007669"/>
    <property type="project" value="UniProtKB-SubCell"/>
</dbReference>
<dbReference type="GO" id="GO:0045202">
    <property type="term" value="C:synapse"/>
    <property type="evidence" value="ECO:0007669"/>
    <property type="project" value="TreeGrafter"/>
</dbReference>
<comment type="subcellular location">
    <subcellularLocation>
        <location evidence="1">Cell membrane</location>
        <topology evidence="1">Multi-pass membrane protein</topology>
    </subcellularLocation>
</comment>
<evidence type="ECO:0000256" key="8">
    <source>
        <dbReference type="ARBA" id="ARBA00023170"/>
    </source>
</evidence>
<feature type="region of interest" description="Disordered" evidence="11">
    <location>
        <begin position="783"/>
        <end position="832"/>
    </location>
</feature>
<dbReference type="InterPro" id="IPR000276">
    <property type="entry name" value="GPCR_Rhodpsn"/>
</dbReference>
<feature type="compositionally biased region" description="Low complexity" evidence="11">
    <location>
        <begin position="728"/>
        <end position="749"/>
    </location>
</feature>
<feature type="transmembrane region" description="Helical" evidence="12">
    <location>
        <begin position="330"/>
        <end position="350"/>
    </location>
</feature>
<dbReference type="Gene3D" id="1.20.1070.10">
    <property type="entry name" value="Rhodopsin 7-helix transmembrane proteins"/>
    <property type="match status" value="2"/>
</dbReference>
<keyword evidence="5 12" id="KW-1133">Transmembrane helix</keyword>
<dbReference type="FunFam" id="1.20.1070.10:FF:000221">
    <property type="entry name" value="Muscarinic acetylcholine receptor gar-2"/>
    <property type="match status" value="1"/>
</dbReference>
<feature type="transmembrane region" description="Helical" evidence="12">
    <location>
        <begin position="239"/>
        <end position="260"/>
    </location>
</feature>
<dbReference type="SUPFAM" id="SSF81321">
    <property type="entry name" value="Family A G protein-coupled receptor-like"/>
    <property type="match status" value="2"/>
</dbReference>
<reference evidence="14" key="1">
    <citation type="submission" date="2021-11" db="EMBL/GenBank/DDBJ databases">
        <authorList>
            <person name="Schell T."/>
        </authorList>
    </citation>
    <scope>NUCLEOTIDE SEQUENCE</scope>
    <source>
        <strain evidence="14">M5</strain>
    </source>
</reference>
<proteinExistence type="inferred from homology"/>
<evidence type="ECO:0000256" key="10">
    <source>
        <dbReference type="RuleBase" id="RU000688"/>
    </source>
</evidence>
<feature type="compositionally biased region" description="Polar residues" evidence="11">
    <location>
        <begin position="595"/>
        <end position="608"/>
    </location>
</feature>
<organism evidence="14 15">
    <name type="scientific">Daphnia galeata</name>
    <dbReference type="NCBI Taxonomy" id="27404"/>
    <lineage>
        <taxon>Eukaryota</taxon>
        <taxon>Metazoa</taxon>
        <taxon>Ecdysozoa</taxon>
        <taxon>Arthropoda</taxon>
        <taxon>Crustacea</taxon>
        <taxon>Branchiopoda</taxon>
        <taxon>Diplostraca</taxon>
        <taxon>Cladocera</taxon>
        <taxon>Anomopoda</taxon>
        <taxon>Daphniidae</taxon>
        <taxon>Daphnia</taxon>
    </lineage>
</organism>
<dbReference type="PROSITE" id="PS00237">
    <property type="entry name" value="G_PROTEIN_RECEP_F1_1"/>
    <property type="match status" value="1"/>
</dbReference>
<feature type="transmembrane region" description="Helical" evidence="12">
    <location>
        <begin position="161"/>
        <end position="189"/>
    </location>
</feature>
<evidence type="ECO:0000256" key="12">
    <source>
        <dbReference type="SAM" id="Phobius"/>
    </source>
</evidence>
<dbReference type="PRINTS" id="PR00237">
    <property type="entry name" value="GPCRRHODOPSN"/>
</dbReference>
<keyword evidence="4 10" id="KW-0812">Transmembrane</keyword>
<evidence type="ECO:0000259" key="13">
    <source>
        <dbReference type="PROSITE" id="PS50262"/>
    </source>
</evidence>
<dbReference type="OrthoDB" id="10071887at2759"/>
<feature type="region of interest" description="Disordered" evidence="11">
    <location>
        <begin position="701"/>
        <end position="771"/>
    </location>
</feature>
<comment type="caution">
    <text evidence="14">The sequence shown here is derived from an EMBL/GenBank/DDBJ whole genome shotgun (WGS) entry which is preliminary data.</text>
</comment>
<feature type="transmembrane region" description="Helical" evidence="12">
    <location>
        <begin position="281"/>
        <end position="303"/>
    </location>
</feature>
<dbReference type="GO" id="GO:0007197">
    <property type="term" value="P:adenylate cyclase-inhibiting G protein-coupled acetylcholine receptor signaling pathway"/>
    <property type="evidence" value="ECO:0007669"/>
    <property type="project" value="TreeGrafter"/>
</dbReference>
<feature type="compositionally biased region" description="Pro residues" evidence="11">
    <location>
        <begin position="709"/>
        <end position="718"/>
    </location>
</feature>
<feature type="region of interest" description="Disordered" evidence="11">
    <location>
        <begin position="53"/>
        <end position="78"/>
    </location>
</feature>
<keyword evidence="3" id="KW-1003">Cell membrane</keyword>
<keyword evidence="15" id="KW-1185">Reference proteome</keyword>
<dbReference type="PANTHER" id="PTHR24247">
    <property type="entry name" value="5-HYDROXYTRYPTAMINE RECEPTOR"/>
    <property type="match status" value="1"/>
</dbReference>
<evidence type="ECO:0000256" key="3">
    <source>
        <dbReference type="ARBA" id="ARBA00022475"/>
    </source>
</evidence>
<keyword evidence="6 10" id="KW-0297">G-protein coupled receptor</keyword>
<feature type="compositionally biased region" description="Polar residues" evidence="11">
    <location>
        <begin position="515"/>
        <end position="528"/>
    </location>
</feature>